<dbReference type="STRING" id="4846.A0A367IX64"/>
<organism evidence="1 2">
    <name type="scientific">Rhizopus stolonifer</name>
    <name type="common">Rhizopus nigricans</name>
    <dbReference type="NCBI Taxonomy" id="4846"/>
    <lineage>
        <taxon>Eukaryota</taxon>
        <taxon>Fungi</taxon>
        <taxon>Fungi incertae sedis</taxon>
        <taxon>Mucoromycota</taxon>
        <taxon>Mucoromycotina</taxon>
        <taxon>Mucoromycetes</taxon>
        <taxon>Mucorales</taxon>
        <taxon>Mucorineae</taxon>
        <taxon>Rhizopodaceae</taxon>
        <taxon>Rhizopus</taxon>
    </lineage>
</organism>
<feature type="non-terminal residue" evidence="1">
    <location>
        <position position="209"/>
    </location>
</feature>
<keyword evidence="2" id="KW-1185">Reference proteome</keyword>
<dbReference type="OrthoDB" id="160374at2759"/>
<dbReference type="AlphaFoldDB" id="A0A367IX64"/>
<protein>
    <submittedName>
        <fullName evidence="1">Uncharacterized protein</fullName>
    </submittedName>
</protein>
<name>A0A367IX64_RHIST</name>
<dbReference type="Proteomes" id="UP000253551">
    <property type="component" value="Unassembled WGS sequence"/>
</dbReference>
<sequence>MTTLNSETIAKALKGGGLSSKQKILKAREAWNDNTFFFPNKDEFLLSWICACFAKPNTKKIDDCCIYQVDYWTLLLELLDHYQQRFLKDNRQTTPFIHVNLLASASLLLQEIYSPKSSIDVGQKIESLALIGKCLELLFSASFLSSYRPAFEHVSAITDETLNALEIQIKLSQGQTEEQSKTLEKLVFIAQLVLQKFDSQLVLAANQKK</sequence>
<comment type="caution">
    <text evidence="1">The sequence shown here is derived from an EMBL/GenBank/DDBJ whole genome shotgun (WGS) entry which is preliminary data.</text>
</comment>
<dbReference type="EMBL" id="PJQM01005247">
    <property type="protein sequence ID" value="RCH82071.1"/>
    <property type="molecule type" value="Genomic_DNA"/>
</dbReference>
<evidence type="ECO:0000313" key="2">
    <source>
        <dbReference type="Proteomes" id="UP000253551"/>
    </source>
</evidence>
<reference evidence="1 2" key="1">
    <citation type="journal article" date="2018" name="G3 (Bethesda)">
        <title>Phylogenetic and Phylogenomic Definition of Rhizopus Species.</title>
        <authorList>
            <person name="Gryganskyi A.P."/>
            <person name="Golan J."/>
            <person name="Dolatabadi S."/>
            <person name="Mondo S."/>
            <person name="Robb S."/>
            <person name="Idnurm A."/>
            <person name="Muszewska A."/>
            <person name="Steczkiewicz K."/>
            <person name="Masonjones S."/>
            <person name="Liao H.L."/>
            <person name="Gajdeczka M.T."/>
            <person name="Anike F."/>
            <person name="Vuek A."/>
            <person name="Anishchenko I.M."/>
            <person name="Voigt K."/>
            <person name="de Hoog G.S."/>
            <person name="Smith M.E."/>
            <person name="Heitman J."/>
            <person name="Vilgalys R."/>
            <person name="Stajich J.E."/>
        </authorList>
    </citation>
    <scope>NUCLEOTIDE SEQUENCE [LARGE SCALE GENOMIC DNA]</scope>
    <source>
        <strain evidence="1 2">LSU 92-RS-03</strain>
    </source>
</reference>
<proteinExistence type="predicted"/>
<accession>A0A367IX64</accession>
<evidence type="ECO:0000313" key="1">
    <source>
        <dbReference type="EMBL" id="RCH82071.1"/>
    </source>
</evidence>
<gene>
    <name evidence="1" type="ORF">CU098_008125</name>
</gene>